<gene>
    <name evidence="1" type="ORF">MNBD_NITROSPIRAE02-166</name>
</gene>
<organism evidence="1">
    <name type="scientific">hydrothermal vent metagenome</name>
    <dbReference type="NCBI Taxonomy" id="652676"/>
    <lineage>
        <taxon>unclassified sequences</taxon>
        <taxon>metagenomes</taxon>
        <taxon>ecological metagenomes</taxon>
    </lineage>
</organism>
<dbReference type="AlphaFoldDB" id="A0A3B1CSA3"/>
<dbReference type="EMBL" id="UOGH01000013">
    <property type="protein sequence ID" value="VAX26868.1"/>
    <property type="molecule type" value="Genomic_DNA"/>
</dbReference>
<proteinExistence type="predicted"/>
<accession>A0A3B1CSA3</accession>
<protein>
    <submittedName>
        <fullName evidence="1">Uncharacterized protein</fullName>
    </submittedName>
</protein>
<sequence>MVCKYYLENNNECKHSLPVVPSYSNFICAQFPEKCPVFLWKHAALTENIDHYEGAIEGSVRSGLKPKAFSGNPVVS</sequence>
<reference evidence="1" key="1">
    <citation type="submission" date="2018-06" db="EMBL/GenBank/DDBJ databases">
        <authorList>
            <person name="Zhirakovskaya E."/>
        </authorList>
    </citation>
    <scope>NUCLEOTIDE SEQUENCE</scope>
</reference>
<evidence type="ECO:0000313" key="1">
    <source>
        <dbReference type="EMBL" id="VAX26868.1"/>
    </source>
</evidence>
<name>A0A3B1CSA3_9ZZZZ</name>